<dbReference type="PANTHER" id="PTHR12960">
    <property type="entry name" value="GLE-1-RELATED"/>
    <property type="match status" value="1"/>
</dbReference>
<keyword evidence="4" id="KW-0509">mRNA transport</keyword>
<comment type="similarity">
    <text evidence="2">Belongs to the GLE1 family.</text>
</comment>
<protein>
    <recommendedName>
        <fullName evidence="9">mRNA export factor GLE1</fullName>
    </recommendedName>
    <alternativeName>
        <fullName evidence="10">Nucleoporin GLE1</fullName>
    </alternativeName>
</protein>
<feature type="compositionally biased region" description="Basic and acidic residues" evidence="11">
    <location>
        <begin position="153"/>
        <end position="191"/>
    </location>
</feature>
<keyword evidence="13" id="KW-1185">Reference proteome</keyword>
<comment type="subcellular location">
    <subcellularLocation>
        <location evidence="1">Nucleus</location>
        <location evidence="1">Nuclear pore complex</location>
    </subcellularLocation>
</comment>
<organism evidence="12 13">
    <name type="scientific">Lophium mytilinum</name>
    <dbReference type="NCBI Taxonomy" id="390894"/>
    <lineage>
        <taxon>Eukaryota</taxon>
        <taxon>Fungi</taxon>
        <taxon>Dikarya</taxon>
        <taxon>Ascomycota</taxon>
        <taxon>Pezizomycotina</taxon>
        <taxon>Dothideomycetes</taxon>
        <taxon>Pleosporomycetidae</taxon>
        <taxon>Mytilinidiales</taxon>
        <taxon>Mytilinidiaceae</taxon>
        <taxon>Lophium</taxon>
    </lineage>
</organism>
<dbReference type="InterPro" id="IPR038506">
    <property type="entry name" value="GLE1-like_sf"/>
</dbReference>
<dbReference type="GO" id="GO:0044614">
    <property type="term" value="C:nuclear pore cytoplasmic filaments"/>
    <property type="evidence" value="ECO:0007669"/>
    <property type="project" value="TreeGrafter"/>
</dbReference>
<evidence type="ECO:0000256" key="9">
    <source>
        <dbReference type="ARBA" id="ARBA00026227"/>
    </source>
</evidence>
<evidence type="ECO:0000313" key="12">
    <source>
        <dbReference type="EMBL" id="KAF2496101.1"/>
    </source>
</evidence>
<evidence type="ECO:0000256" key="2">
    <source>
        <dbReference type="ARBA" id="ARBA00011056"/>
    </source>
</evidence>
<dbReference type="OrthoDB" id="420884at2759"/>
<evidence type="ECO:0000256" key="8">
    <source>
        <dbReference type="ARBA" id="ARBA00023242"/>
    </source>
</evidence>
<feature type="compositionally biased region" description="Low complexity" evidence="11">
    <location>
        <begin position="11"/>
        <end position="27"/>
    </location>
</feature>
<keyword evidence="7" id="KW-0906">Nuclear pore complex</keyword>
<evidence type="ECO:0000256" key="7">
    <source>
        <dbReference type="ARBA" id="ARBA00023132"/>
    </source>
</evidence>
<dbReference type="GO" id="GO:0000822">
    <property type="term" value="F:inositol hexakisphosphate binding"/>
    <property type="evidence" value="ECO:0007669"/>
    <property type="project" value="TreeGrafter"/>
</dbReference>
<dbReference type="PANTHER" id="PTHR12960:SF0">
    <property type="entry name" value="MRNA EXPORT FACTOR GLE1"/>
    <property type="match status" value="1"/>
</dbReference>
<dbReference type="Gene3D" id="1.25.40.510">
    <property type="entry name" value="GLE1-like"/>
    <property type="match status" value="1"/>
</dbReference>
<evidence type="ECO:0000256" key="5">
    <source>
        <dbReference type="ARBA" id="ARBA00022927"/>
    </source>
</evidence>
<dbReference type="GO" id="GO:0015031">
    <property type="term" value="P:protein transport"/>
    <property type="evidence" value="ECO:0007669"/>
    <property type="project" value="UniProtKB-KW"/>
</dbReference>
<evidence type="ECO:0000256" key="10">
    <source>
        <dbReference type="ARBA" id="ARBA00029983"/>
    </source>
</evidence>
<reference evidence="12" key="1">
    <citation type="journal article" date="2020" name="Stud. Mycol.">
        <title>101 Dothideomycetes genomes: a test case for predicting lifestyles and emergence of pathogens.</title>
        <authorList>
            <person name="Haridas S."/>
            <person name="Albert R."/>
            <person name="Binder M."/>
            <person name="Bloem J."/>
            <person name="Labutti K."/>
            <person name="Salamov A."/>
            <person name="Andreopoulos B."/>
            <person name="Baker S."/>
            <person name="Barry K."/>
            <person name="Bills G."/>
            <person name="Bluhm B."/>
            <person name="Cannon C."/>
            <person name="Castanera R."/>
            <person name="Culley D."/>
            <person name="Daum C."/>
            <person name="Ezra D."/>
            <person name="Gonzalez J."/>
            <person name="Henrissat B."/>
            <person name="Kuo A."/>
            <person name="Liang C."/>
            <person name="Lipzen A."/>
            <person name="Lutzoni F."/>
            <person name="Magnuson J."/>
            <person name="Mondo S."/>
            <person name="Nolan M."/>
            <person name="Ohm R."/>
            <person name="Pangilinan J."/>
            <person name="Park H.-J."/>
            <person name="Ramirez L."/>
            <person name="Alfaro M."/>
            <person name="Sun H."/>
            <person name="Tritt A."/>
            <person name="Yoshinaga Y."/>
            <person name="Zwiers L.-H."/>
            <person name="Turgeon B."/>
            <person name="Goodwin S."/>
            <person name="Spatafora J."/>
            <person name="Crous P."/>
            <person name="Grigoriev I."/>
        </authorList>
    </citation>
    <scope>NUCLEOTIDE SEQUENCE</scope>
    <source>
        <strain evidence="12">CBS 269.34</strain>
    </source>
</reference>
<keyword evidence="3" id="KW-0813">Transport</keyword>
<dbReference type="EMBL" id="MU004188">
    <property type="protein sequence ID" value="KAF2496101.1"/>
    <property type="molecule type" value="Genomic_DNA"/>
</dbReference>
<evidence type="ECO:0000313" key="13">
    <source>
        <dbReference type="Proteomes" id="UP000799750"/>
    </source>
</evidence>
<dbReference type="GO" id="GO:0005737">
    <property type="term" value="C:cytoplasm"/>
    <property type="evidence" value="ECO:0007669"/>
    <property type="project" value="TreeGrafter"/>
</dbReference>
<feature type="region of interest" description="Disordered" evidence="11">
    <location>
        <begin position="153"/>
        <end position="242"/>
    </location>
</feature>
<dbReference type="GO" id="GO:0031369">
    <property type="term" value="F:translation initiation factor binding"/>
    <property type="evidence" value="ECO:0007669"/>
    <property type="project" value="TreeGrafter"/>
</dbReference>
<name>A0A6A6QUL5_9PEZI</name>
<keyword evidence="5" id="KW-0653">Protein transport</keyword>
<feature type="region of interest" description="Disordered" evidence="11">
    <location>
        <begin position="1"/>
        <end position="39"/>
    </location>
</feature>
<sequence length="594" mass="66878">MPATPAHSSGSMESAYSPPSRSSSQSPIRYAYDSPTRQIYAETDRRRRRSNQRALEMIDSPSRQLMVEFGQMMLHSEAIHNLRLDQATADYVKPQQEILAAAATQHARLLRYAEGELRIELMELERQRIEAEIMQARRDEAKRIELLRIERQKEDEAREEQKRAAAEQREKELREQQLKAEQEKEARRVAELEAEQQRQAAQAEADRQAKAAADAEAAEKARQAALQAQQSQQASQAPTATAPVAIAQHPQLSPSTLTATLLERKTAELAAREAEHKRYLDLHKALKIFRNDVEAHNKDHAQDPNALGTIRRRVTAEAGKVSANKAANAKAAAAVREILREGVSAKFSYMSTVDVRKYIVRPIPAISQDSEAQYPTMLLYLLNILAKRIVNQFVSEGIKDYNPIDPLGLMAVSIFSDDEFKWKGVSLFDLVLAKLHAQCAVLFGIYGKENTEQGRKRLGWRREGGEYDDPTTYMDRVRALGAGFASMTLRQFNKKIPPIPAIEFWRALECIINVPSEEVTATHYYVLQGMLKGFVEKLIIQFGPEALVAVKMAVIDFPKRVTEKTPNADSVRTAARTVEVLADVWKRDLGLTLA</sequence>
<evidence type="ECO:0000256" key="11">
    <source>
        <dbReference type="SAM" id="MobiDB-lite"/>
    </source>
</evidence>
<evidence type="ECO:0000256" key="3">
    <source>
        <dbReference type="ARBA" id="ARBA00022448"/>
    </source>
</evidence>
<feature type="compositionally biased region" description="Polar residues" evidence="11">
    <location>
        <begin position="1"/>
        <end position="10"/>
    </location>
</feature>
<accession>A0A6A6QUL5</accession>
<dbReference type="GO" id="GO:0005543">
    <property type="term" value="F:phospholipid binding"/>
    <property type="evidence" value="ECO:0007669"/>
    <property type="project" value="TreeGrafter"/>
</dbReference>
<keyword evidence="6" id="KW-0811">Translocation</keyword>
<feature type="compositionally biased region" description="Low complexity" evidence="11">
    <location>
        <begin position="223"/>
        <end position="242"/>
    </location>
</feature>
<keyword evidence="8" id="KW-0539">Nucleus</keyword>
<evidence type="ECO:0000256" key="6">
    <source>
        <dbReference type="ARBA" id="ARBA00023010"/>
    </source>
</evidence>
<dbReference type="Pfam" id="PF07817">
    <property type="entry name" value="GLE1"/>
    <property type="match status" value="1"/>
</dbReference>
<dbReference type="GO" id="GO:0016973">
    <property type="term" value="P:poly(A)+ mRNA export from nucleus"/>
    <property type="evidence" value="ECO:0007669"/>
    <property type="project" value="InterPro"/>
</dbReference>
<gene>
    <name evidence="12" type="ORF">BU16DRAFT_526624</name>
</gene>
<dbReference type="Proteomes" id="UP000799750">
    <property type="component" value="Unassembled WGS sequence"/>
</dbReference>
<evidence type="ECO:0000256" key="1">
    <source>
        <dbReference type="ARBA" id="ARBA00004567"/>
    </source>
</evidence>
<proteinExistence type="inferred from homology"/>
<dbReference type="InterPro" id="IPR012476">
    <property type="entry name" value="GLE1"/>
</dbReference>
<evidence type="ECO:0000256" key="4">
    <source>
        <dbReference type="ARBA" id="ARBA00022816"/>
    </source>
</evidence>
<dbReference type="AlphaFoldDB" id="A0A6A6QUL5"/>